<keyword evidence="10" id="KW-0175">Coiled coil</keyword>
<dbReference type="SMART" id="SM00607">
    <property type="entry name" value="FTP"/>
    <property type="match status" value="3"/>
</dbReference>
<keyword evidence="5" id="KW-0479">Metal-binding</keyword>
<keyword evidence="6" id="KW-0430">Lectin</keyword>
<dbReference type="InterPro" id="IPR003609">
    <property type="entry name" value="Pan_app"/>
</dbReference>
<evidence type="ECO:0000256" key="1">
    <source>
        <dbReference type="ARBA" id="ARBA00002219"/>
    </source>
</evidence>
<feature type="compositionally biased region" description="Polar residues" evidence="11">
    <location>
        <begin position="1434"/>
        <end position="1455"/>
    </location>
</feature>
<dbReference type="InterPro" id="IPR051941">
    <property type="entry name" value="BG_Antigen-Binding_Lectin"/>
</dbReference>
<evidence type="ECO:0000256" key="7">
    <source>
        <dbReference type="ARBA" id="ARBA00022837"/>
    </source>
</evidence>
<dbReference type="InterPro" id="IPR000001">
    <property type="entry name" value="Kringle"/>
</dbReference>
<dbReference type="InterPro" id="IPR008979">
    <property type="entry name" value="Galactose-bd-like_sf"/>
</dbReference>
<gene>
    <name evidence="17" type="ORF">BRAFLDRAFT_92896</name>
</gene>
<dbReference type="Gene3D" id="2.40.20.10">
    <property type="entry name" value="Plasminogen Kringle 4"/>
    <property type="match status" value="1"/>
</dbReference>
<dbReference type="InterPro" id="IPR018056">
    <property type="entry name" value="Kringle_CS"/>
</dbReference>
<dbReference type="Pfam" id="PF00059">
    <property type="entry name" value="Lectin_C"/>
    <property type="match status" value="3"/>
</dbReference>
<keyword evidence="7" id="KW-0106">Calcium</keyword>
<evidence type="ECO:0000259" key="14">
    <source>
        <dbReference type="PROSITE" id="PS50041"/>
    </source>
</evidence>
<evidence type="ECO:0000256" key="5">
    <source>
        <dbReference type="ARBA" id="ARBA00022723"/>
    </source>
</evidence>
<dbReference type="PRINTS" id="PR00018">
    <property type="entry name" value="KRINGLE"/>
</dbReference>
<dbReference type="CDD" id="cd22541">
    <property type="entry name" value="SP5_N"/>
    <property type="match status" value="1"/>
</dbReference>
<dbReference type="FunFam" id="2.40.20.10:FF:000020">
    <property type="entry name" value="Uncharacterized protein"/>
    <property type="match status" value="1"/>
</dbReference>
<sequence>MGDKTCVRAALVLLLLYVLWLGRGDSAITVQQAKQLKDRIERLKSRIDAVNQKLTRTTGTLNNMAETGFPEVPDVPTPDINIARGKQAFQSTVVECKVAGLVVDGNTNTDYYAGSCQHNDINEHNPSWWVDLGKSFMINRVVIFNRQDCCSERLNPFNIHIGESNQVVTNPKWMTGRYVGVLLPGSSRTLTLCEVQVFSDLISDPDDFWIGLNDNQTEGTYRWPDGTRLAGCDFSNWAPNEPNENNGQNCVQMWSAYDYKWDDDFCQYEKYFICQIGPGEEINFKEDMESCQVGDGASYRGTVSVTETGKTCQRWDSQTPHRHDRTPRNYPAGGLVENYCRNPDGESGVWCYTTDPNDRWDYCDVPICDACRKPLGMESGAISDQSIAASGYYKNYAGDLGHAPFRGRLNVRGGQGAWVGRGSAIWLQTWHDDASMRVEILGCSTYTCRKPLGMESGAISDQSIAASGYYKNYAGDLGHAPFRGRLNVRGGQGAWVGRGSAIWLQVFPGNTDMRTPVTNMLCEPIEARGDSALTKQQAEHLKSRIEAVKTRVDAVKLKVTQTSLTLNTMAETGFPQPTQSPDINIAKGKDAFQSSTMWGMAASLAVDGNTDGDYFQNSCTHTEQWVRGPAWWVDLGQSYTIGRVVIFNRQDYGPDRLNPFNIHIGDSNQITSNPQCGGDHEIDVNQPSISVSCQGMTGRYVGVRLPGDYRIMTLCEVQVFSGVLPSAELNTTPTPAPGPATLAQVPGYTVRAGNCPGNDIWSISGTGMTLSQCASRCSGSSQCVAFQFSNGNCYPKTATCSSPTTHNSRDTFYDKEAVTTSPHQTPPHQSPYHPTSHHLTSQVTTSPHQTPPHQSSPHLSRHHLTTPITTSPVATSLVTTSPVTTSPATTSPHRSPPHITSHHLTSPVTISPHQTPPHQSQPHQPQPHLTSHHLTLPVTSTYPFSRCYAGYIPDGYRERGGSYYKLFRTEKKDQGSAQETCEADGGNLVSVKTSSLNNFLLDLMPERENYWIGLNDKDSEGTWMWEDGSRLKSCDFTNWAPYEPNDNYGAYGGQDCIHLWAGSSFKWDDDECWKGKYFICQIGINIAEGKEAFQSSSILGMVASHAVDGNTDGDYNENSCTHTTQGTRDPAWWVDLGQSYTIGRVVIFNRQDCCQERINPFNIHIGASSRNPVTNPKCGGDYEMDVNQPSISILCQGMTGRVVIFNRQDCCQERINPFNIHIGASSRNPVTNPKCGGDYEMDVNQPSISILCQGMTGRYVGVRLPGSHRTLALCEVQVFSGGPTTLPQVAGYTVRAGDCRGNDIWSLTGSGMTLSQCASRCSGSSQCVAFQFSNGNCYPKSATCSSPITANPRDTFYDKEAGNCIQSLHLTSHHLTSQLTTSPYQSPVHLTLPVTTSPYQSPPHFSSHHLTSTVTTSPHQLQPHLTGHHPTLPVTTSPHQSQPHLTSHNLNSPSEGTWMWEDGSRLKRCDFTNWAPYEPNDNNGAYGGQDCIHIWAGSSFKWDDDECWKGKYFICQIGPGEENC</sequence>
<feature type="disulfide bond" evidence="9">
    <location>
        <begin position="340"/>
        <end position="363"/>
    </location>
</feature>
<dbReference type="InterPro" id="IPR038178">
    <property type="entry name" value="Kringle_sf"/>
</dbReference>
<accession>C3YDM0</accession>
<comment type="subunit">
    <text evidence="3">Homotrimer.</text>
</comment>
<feature type="domain" description="F5/8 type C" evidence="13">
    <location>
        <begin position="371"/>
        <end position="428"/>
    </location>
</feature>
<feature type="region of interest" description="Disordered" evidence="11">
    <location>
        <begin position="1434"/>
        <end position="1456"/>
    </location>
</feature>
<dbReference type="Gene3D" id="2.60.120.260">
    <property type="entry name" value="Galactose-binding domain-like"/>
    <property type="match status" value="6"/>
</dbReference>
<dbReference type="GO" id="GO:0042806">
    <property type="term" value="F:fucose binding"/>
    <property type="evidence" value="ECO:0007669"/>
    <property type="project" value="UniProtKB-ARBA"/>
</dbReference>
<keyword evidence="8 9" id="KW-1015">Disulfide bond</keyword>
<evidence type="ECO:0000313" key="17">
    <source>
        <dbReference type="EMBL" id="EEN61489.1"/>
    </source>
</evidence>
<evidence type="ECO:0000256" key="3">
    <source>
        <dbReference type="ARBA" id="ARBA00011233"/>
    </source>
</evidence>
<evidence type="ECO:0000256" key="6">
    <source>
        <dbReference type="ARBA" id="ARBA00022734"/>
    </source>
</evidence>
<comment type="similarity">
    <text evidence="2">Belongs to the fucolectin family.</text>
</comment>
<feature type="disulfide bond" evidence="9">
    <location>
        <begin position="312"/>
        <end position="351"/>
    </location>
</feature>
<dbReference type="PANTHER" id="PTHR45713">
    <property type="entry name" value="FTP DOMAIN-CONTAINING PROTEIN"/>
    <property type="match status" value="1"/>
</dbReference>
<feature type="chain" id="PRO_5002935105" evidence="12">
    <location>
        <begin position="25"/>
        <end position="1524"/>
    </location>
</feature>
<dbReference type="SUPFAM" id="SSF49785">
    <property type="entry name" value="Galactose-binding domain-like"/>
    <property type="match status" value="6"/>
</dbReference>
<evidence type="ECO:0000256" key="4">
    <source>
        <dbReference type="ARBA" id="ARBA00022572"/>
    </source>
</evidence>
<feature type="region of interest" description="Disordered" evidence="11">
    <location>
        <begin position="817"/>
        <end position="931"/>
    </location>
</feature>
<comment type="function">
    <text evidence="1">Acts as a defensive agent. Recognizes blood group fucosylated oligosaccharides including A, B, H and Lewis B-type antigens. Does not recognize Lewis A antigen and has low affinity for monovalent haptens.</text>
</comment>
<reference evidence="17" key="1">
    <citation type="journal article" date="2008" name="Nature">
        <title>The amphioxus genome and the evolution of the chordate karyotype.</title>
        <authorList>
            <consortium name="US DOE Joint Genome Institute (JGI-PGF)"/>
            <person name="Putnam N.H."/>
            <person name="Butts T."/>
            <person name="Ferrier D.E.K."/>
            <person name="Furlong R.F."/>
            <person name="Hellsten U."/>
            <person name="Kawashima T."/>
            <person name="Robinson-Rechavi M."/>
            <person name="Shoguchi E."/>
            <person name="Terry A."/>
            <person name="Yu J.-K."/>
            <person name="Benito-Gutierrez E.L."/>
            <person name="Dubchak I."/>
            <person name="Garcia-Fernandez J."/>
            <person name="Gibson-Brown J.J."/>
            <person name="Grigoriev I.V."/>
            <person name="Horton A.C."/>
            <person name="de Jong P.J."/>
            <person name="Jurka J."/>
            <person name="Kapitonov V.V."/>
            <person name="Kohara Y."/>
            <person name="Kuroki Y."/>
            <person name="Lindquist E."/>
            <person name="Lucas S."/>
            <person name="Osoegawa K."/>
            <person name="Pennacchio L.A."/>
            <person name="Salamov A.A."/>
            <person name="Satou Y."/>
            <person name="Sauka-Spengler T."/>
            <person name="Schmutz J."/>
            <person name="Shin-I T."/>
            <person name="Toyoda A."/>
            <person name="Bronner-Fraser M."/>
            <person name="Fujiyama A."/>
            <person name="Holland L.Z."/>
            <person name="Holland P.W.H."/>
            <person name="Satoh N."/>
            <person name="Rokhsar D.S."/>
        </authorList>
    </citation>
    <scope>NUCLEOTIDE SEQUENCE [LARGE SCALE GENOMIC DNA]</scope>
    <source>
        <strain evidence="17">S238N-H82</strain>
        <tissue evidence="17">Testes</tissue>
    </source>
</reference>
<feature type="compositionally biased region" description="Polar residues" evidence="11">
    <location>
        <begin position="902"/>
        <end position="911"/>
    </location>
</feature>
<dbReference type="PANTHER" id="PTHR45713:SF6">
    <property type="entry name" value="F5_8 TYPE C DOMAIN-CONTAINING PROTEIN"/>
    <property type="match status" value="1"/>
</dbReference>
<dbReference type="InterPro" id="IPR013806">
    <property type="entry name" value="Kringle-like"/>
</dbReference>
<evidence type="ECO:0000259" key="15">
    <source>
        <dbReference type="PROSITE" id="PS50070"/>
    </source>
</evidence>
<feature type="compositionally biased region" description="Low complexity" evidence="11">
    <location>
        <begin position="912"/>
        <end position="931"/>
    </location>
</feature>
<dbReference type="Gene3D" id="3.10.100.10">
    <property type="entry name" value="Mannose-Binding Protein A, subunit A"/>
    <property type="match status" value="3"/>
</dbReference>
<dbReference type="GO" id="GO:0010185">
    <property type="term" value="P:regulation of cellular defense response"/>
    <property type="evidence" value="ECO:0007669"/>
    <property type="project" value="UniProtKB-ARBA"/>
</dbReference>
<feature type="coiled-coil region" evidence="10">
    <location>
        <begin position="26"/>
        <end position="60"/>
    </location>
</feature>
<dbReference type="GO" id="GO:0046872">
    <property type="term" value="F:metal ion binding"/>
    <property type="evidence" value="ECO:0007669"/>
    <property type="project" value="UniProtKB-KW"/>
</dbReference>
<dbReference type="SMART" id="SM00130">
    <property type="entry name" value="KR"/>
    <property type="match status" value="1"/>
</dbReference>
<feature type="compositionally biased region" description="Low complexity" evidence="11">
    <location>
        <begin position="840"/>
        <end position="858"/>
    </location>
</feature>
<feature type="compositionally biased region" description="Low complexity" evidence="11">
    <location>
        <begin position="869"/>
        <end position="892"/>
    </location>
</feature>
<evidence type="ECO:0000256" key="8">
    <source>
        <dbReference type="ARBA" id="ARBA00023157"/>
    </source>
</evidence>
<evidence type="ECO:0000256" key="11">
    <source>
        <dbReference type="SAM" id="MobiDB-lite"/>
    </source>
</evidence>
<feature type="domain" description="C-type lectin" evidence="14">
    <location>
        <begin position="1455"/>
        <end position="1516"/>
    </location>
</feature>
<protein>
    <submittedName>
        <fullName evidence="17">Uncharacterized protein</fullName>
    </submittedName>
</protein>
<dbReference type="PROSITE" id="PS00615">
    <property type="entry name" value="C_TYPE_LECTIN_1"/>
    <property type="match status" value="3"/>
</dbReference>
<feature type="domain" description="F5/8 type C" evidence="13">
    <location>
        <begin position="448"/>
        <end position="506"/>
    </location>
</feature>
<dbReference type="InterPro" id="IPR001304">
    <property type="entry name" value="C-type_lectin-like"/>
</dbReference>
<feature type="domain" description="Apple" evidence="16">
    <location>
        <begin position="755"/>
        <end position="817"/>
    </location>
</feature>
<dbReference type="CDD" id="cd00108">
    <property type="entry name" value="KR"/>
    <property type="match status" value="1"/>
</dbReference>
<dbReference type="EMBL" id="GG666504">
    <property type="protein sequence ID" value="EEN61489.1"/>
    <property type="molecule type" value="Genomic_DNA"/>
</dbReference>
<dbReference type="InterPro" id="IPR016186">
    <property type="entry name" value="C-type_lectin-like/link_sf"/>
</dbReference>
<evidence type="ECO:0000256" key="12">
    <source>
        <dbReference type="SAM" id="SignalP"/>
    </source>
</evidence>
<feature type="domain" description="C-type lectin" evidence="14">
    <location>
        <begin position="194"/>
        <end position="275"/>
    </location>
</feature>
<feature type="domain" description="C-type lectin" evidence="14">
    <location>
        <begin position="959"/>
        <end position="1081"/>
    </location>
</feature>
<evidence type="ECO:0000256" key="10">
    <source>
        <dbReference type="SAM" id="Coils"/>
    </source>
</evidence>
<dbReference type="FunFam" id="2.60.120.260:FF:000105">
    <property type="entry name" value="Sushi, von Willebrand factor type A, EGF and pentraxin domain-containing protein 1"/>
    <property type="match status" value="1"/>
</dbReference>
<evidence type="ECO:0000256" key="9">
    <source>
        <dbReference type="PROSITE-ProRule" id="PRU00121"/>
    </source>
</evidence>
<dbReference type="InterPro" id="IPR018378">
    <property type="entry name" value="C-type_lectin_CS"/>
</dbReference>
<organism>
    <name type="scientific">Branchiostoma floridae</name>
    <name type="common">Florida lancelet</name>
    <name type="synonym">Amphioxus</name>
    <dbReference type="NCBI Taxonomy" id="7739"/>
    <lineage>
        <taxon>Eukaryota</taxon>
        <taxon>Metazoa</taxon>
        <taxon>Chordata</taxon>
        <taxon>Cephalochordata</taxon>
        <taxon>Leptocardii</taxon>
        <taxon>Amphioxiformes</taxon>
        <taxon>Branchiostomatidae</taxon>
        <taxon>Branchiostoma</taxon>
    </lineage>
</organism>
<feature type="domain" description="Apple" evidence="16">
    <location>
        <begin position="1274"/>
        <end position="1361"/>
    </location>
</feature>
<proteinExistence type="inferred from homology"/>
<dbReference type="InterPro" id="IPR016187">
    <property type="entry name" value="CTDL_fold"/>
</dbReference>
<evidence type="ECO:0000256" key="2">
    <source>
        <dbReference type="ARBA" id="ARBA00010147"/>
    </source>
</evidence>
<feature type="domain" description="Kringle" evidence="15">
    <location>
        <begin position="290"/>
        <end position="368"/>
    </location>
</feature>
<dbReference type="PROSITE" id="PS50022">
    <property type="entry name" value="FA58C_3"/>
    <property type="match status" value="2"/>
</dbReference>
<dbReference type="InterPro" id="IPR000421">
    <property type="entry name" value="FA58C"/>
</dbReference>
<dbReference type="Pfam" id="PF22633">
    <property type="entry name" value="F5_F8_type_C_2"/>
    <property type="match status" value="3"/>
</dbReference>
<dbReference type="Pfam" id="PF00051">
    <property type="entry name" value="Kringle"/>
    <property type="match status" value="1"/>
</dbReference>
<dbReference type="InterPro" id="IPR006585">
    <property type="entry name" value="FTP1"/>
</dbReference>
<name>C3YDM0_BRAFL</name>
<evidence type="ECO:0000259" key="16">
    <source>
        <dbReference type="PROSITE" id="PS50948"/>
    </source>
</evidence>
<feature type="disulfide bond" evidence="9">
    <location>
        <begin position="291"/>
        <end position="368"/>
    </location>
</feature>
<dbReference type="CDD" id="cd00037">
    <property type="entry name" value="CLECT"/>
    <property type="match status" value="3"/>
</dbReference>
<dbReference type="GO" id="GO:0001868">
    <property type="term" value="P:regulation of complement activation, lectin pathway"/>
    <property type="evidence" value="ECO:0007669"/>
    <property type="project" value="UniProtKB-ARBA"/>
</dbReference>
<dbReference type="SMART" id="SM00034">
    <property type="entry name" value="CLECT"/>
    <property type="match status" value="3"/>
</dbReference>
<dbReference type="InParanoid" id="C3YDM0"/>
<dbReference type="PROSITE" id="PS50070">
    <property type="entry name" value="KRINGLE_2"/>
    <property type="match status" value="1"/>
</dbReference>
<dbReference type="eggNOG" id="KOG4297">
    <property type="taxonomic scope" value="Eukaryota"/>
</dbReference>
<keyword evidence="4 9" id="KW-0420">Kringle</keyword>
<dbReference type="PROSITE" id="PS00021">
    <property type="entry name" value="KRINGLE_1"/>
    <property type="match status" value="1"/>
</dbReference>
<feature type="signal peptide" evidence="12">
    <location>
        <begin position="1"/>
        <end position="24"/>
    </location>
</feature>
<dbReference type="PROSITE" id="PS50948">
    <property type="entry name" value="PAN"/>
    <property type="match status" value="2"/>
</dbReference>
<dbReference type="SUPFAM" id="SSF57440">
    <property type="entry name" value="Kringle-like"/>
    <property type="match status" value="1"/>
</dbReference>
<evidence type="ECO:0000259" key="13">
    <source>
        <dbReference type="PROSITE" id="PS50022"/>
    </source>
</evidence>
<dbReference type="SUPFAM" id="SSF56436">
    <property type="entry name" value="C-type lectin-like"/>
    <property type="match status" value="3"/>
</dbReference>
<dbReference type="PROSITE" id="PS50041">
    <property type="entry name" value="C_TYPE_LECTIN_2"/>
    <property type="match status" value="3"/>
</dbReference>
<keyword evidence="12" id="KW-0732">Signal</keyword>